<organism evidence="2 3">
    <name type="scientific">Bianquea renquensis</name>
    <dbReference type="NCBI Taxonomy" id="2763661"/>
    <lineage>
        <taxon>Bacteria</taxon>
        <taxon>Bacillati</taxon>
        <taxon>Bacillota</taxon>
        <taxon>Clostridia</taxon>
        <taxon>Eubacteriales</taxon>
        <taxon>Bianqueaceae</taxon>
        <taxon>Bianquea</taxon>
    </lineage>
</organism>
<keyword evidence="3" id="KW-1185">Reference proteome</keyword>
<name>A0A926I1H6_9FIRM</name>
<dbReference type="GO" id="GO:0003676">
    <property type="term" value="F:nucleic acid binding"/>
    <property type="evidence" value="ECO:0007669"/>
    <property type="project" value="InterPro"/>
</dbReference>
<proteinExistence type="predicted"/>
<dbReference type="RefSeq" id="WP_177720318.1">
    <property type="nucleotide sequence ID" value="NZ_JACRSQ010000006.1"/>
</dbReference>
<comment type="caution">
    <text evidence="2">The sequence shown here is derived from an EMBL/GenBank/DDBJ whole genome shotgun (WGS) entry which is preliminary data.</text>
</comment>
<dbReference type="AlphaFoldDB" id="A0A926I1H6"/>
<evidence type="ECO:0000259" key="1">
    <source>
        <dbReference type="Pfam" id="PF13482"/>
    </source>
</evidence>
<dbReference type="PANTHER" id="PTHR38462:SF1">
    <property type="entry name" value="YPRB RIBONUCLEASE H-LIKE DOMAIN-CONTAINING PROTEIN"/>
    <property type="match status" value="1"/>
</dbReference>
<sequence>MKILKTQLSLSSNETESIKAQLLTLGPLEQSVFLDIETTGFNRTYDSVYLIGYLYYENHSFYIEQHLASSLQDEPVLLTSYTERMQDFSLCITYNGDMFDLAFLESRMKTLHIPCDFLSFRSLDLLKQYRPYAKFFGWDNCKLKTVEQFLGTRRDDAFDGGQLIDVYYEYIRRDDPALERVLLLHNFEDVQNLARLMRIREFLSILTDSAVLTVALRDSLISEEGEWRSLEIHLDRQIPFSHETWIPLQKKSPLEGLFSFEAGSSICYVTLPVTEETLRYYLPNPKDYYYLPEQDTILHKSLAADIPPRLRRAATAATCCVPRQGLFLYGGPPLADASAHPLHGFRRGPKDATVYYELDELTHWFSQQTSPMLTAYIRGLWKIPIASSHSGAPSTDAPR</sequence>
<dbReference type="SUPFAM" id="SSF53098">
    <property type="entry name" value="Ribonuclease H-like"/>
    <property type="match status" value="1"/>
</dbReference>
<dbReference type="EMBL" id="JACRSQ010000006">
    <property type="protein sequence ID" value="MBC8543006.1"/>
    <property type="molecule type" value="Genomic_DNA"/>
</dbReference>
<dbReference type="InterPro" id="IPR036397">
    <property type="entry name" value="RNaseH_sf"/>
</dbReference>
<feature type="domain" description="YprB ribonuclease H-like" evidence="1">
    <location>
        <begin position="32"/>
        <end position="198"/>
    </location>
</feature>
<dbReference type="Pfam" id="PF13482">
    <property type="entry name" value="RNase_H_2"/>
    <property type="match status" value="1"/>
</dbReference>
<protein>
    <submittedName>
        <fullName evidence="2">Ribonuclease H-like domain-containing protein</fullName>
    </submittedName>
</protein>
<evidence type="ECO:0000313" key="3">
    <source>
        <dbReference type="Proteomes" id="UP000657006"/>
    </source>
</evidence>
<dbReference type="InterPro" id="IPR012337">
    <property type="entry name" value="RNaseH-like_sf"/>
</dbReference>
<dbReference type="Gene3D" id="3.30.420.10">
    <property type="entry name" value="Ribonuclease H-like superfamily/Ribonuclease H"/>
    <property type="match status" value="1"/>
</dbReference>
<accession>A0A926I1H6</accession>
<dbReference type="InterPro" id="IPR038720">
    <property type="entry name" value="YprB_RNase_H-like_dom"/>
</dbReference>
<reference evidence="2" key="1">
    <citation type="submission" date="2020-08" db="EMBL/GenBank/DDBJ databases">
        <title>Genome public.</title>
        <authorList>
            <person name="Liu C."/>
            <person name="Sun Q."/>
        </authorList>
    </citation>
    <scope>NUCLEOTIDE SEQUENCE</scope>
    <source>
        <strain evidence="2">NSJ-32</strain>
    </source>
</reference>
<gene>
    <name evidence="2" type="ORF">H8730_05560</name>
</gene>
<evidence type="ECO:0000313" key="2">
    <source>
        <dbReference type="EMBL" id="MBC8543006.1"/>
    </source>
</evidence>
<dbReference type="PANTHER" id="PTHR38462">
    <property type="entry name" value="EXONUCLEASE-LIKE PROTEIN"/>
    <property type="match status" value="1"/>
</dbReference>
<dbReference type="Proteomes" id="UP000657006">
    <property type="component" value="Unassembled WGS sequence"/>
</dbReference>